<reference evidence="5 6" key="1">
    <citation type="submission" date="2020-08" db="EMBL/GenBank/DDBJ databases">
        <title>Genomic Encyclopedia of Type Strains, Phase IV (KMG-IV): sequencing the most valuable type-strain genomes for metagenomic binning, comparative biology and taxonomic classification.</title>
        <authorList>
            <person name="Goeker M."/>
        </authorList>
    </citation>
    <scope>NUCLEOTIDE SEQUENCE [LARGE SCALE GENOMIC DNA]</scope>
    <source>
        <strain evidence="5 6">YC6886</strain>
    </source>
</reference>
<dbReference type="SUPFAM" id="SSF51735">
    <property type="entry name" value="NAD(P)-binding Rossmann-fold domains"/>
    <property type="match status" value="1"/>
</dbReference>
<evidence type="ECO:0000259" key="3">
    <source>
        <dbReference type="Pfam" id="PF01408"/>
    </source>
</evidence>
<dbReference type="AlphaFoldDB" id="A0A840V4S8"/>
<sequence length="359" mass="40072">MLRTLFLSLMVLVLRTPSLADEPFRIGIAGMTHGHVAGLLSRARERDDLEIVGVWEPDTELFNRYARHYGLDPSIRFDDLGEMLDHCQPEAVSGMGTIRSHLSVVQACAPRHLPVLLEKPLAFAISDADQILTLSRQTGTPILTNYETSWYASVREAKEIIHSGTYGDPFRMVFRHGHRGPREIGCGEEFVGWLSDPEENGGGAVVDFGCYGAVLATFIMDGQKPTSVQAVRRQIKKDQYPQVDDDATILLTYPKATAVIQASWNWPHDLKEMDVHMATATLYAGKWDQLTLRKSGEAAPQSINAPPLQPYGDEWTYLRAVTRDQAPIDPLSSLDWNHTVVEILDQARKAPLSEEPHPH</sequence>
<dbReference type="GO" id="GO:0000166">
    <property type="term" value="F:nucleotide binding"/>
    <property type="evidence" value="ECO:0007669"/>
    <property type="project" value="InterPro"/>
</dbReference>
<dbReference type="Pfam" id="PF22725">
    <property type="entry name" value="GFO_IDH_MocA_C3"/>
    <property type="match status" value="1"/>
</dbReference>
<keyword evidence="1" id="KW-0560">Oxidoreductase</keyword>
<evidence type="ECO:0000256" key="2">
    <source>
        <dbReference type="SAM" id="SignalP"/>
    </source>
</evidence>
<name>A0A840V4S8_9BACT</name>
<keyword evidence="6" id="KW-1185">Reference proteome</keyword>
<dbReference type="InterPro" id="IPR000683">
    <property type="entry name" value="Gfo/Idh/MocA-like_OxRdtase_N"/>
</dbReference>
<organism evidence="5 6">
    <name type="scientific">Haloferula luteola</name>
    <dbReference type="NCBI Taxonomy" id="595692"/>
    <lineage>
        <taxon>Bacteria</taxon>
        <taxon>Pseudomonadati</taxon>
        <taxon>Verrucomicrobiota</taxon>
        <taxon>Verrucomicrobiia</taxon>
        <taxon>Verrucomicrobiales</taxon>
        <taxon>Verrucomicrobiaceae</taxon>
        <taxon>Haloferula</taxon>
    </lineage>
</organism>
<dbReference type="SUPFAM" id="SSF55347">
    <property type="entry name" value="Glyceraldehyde-3-phosphate dehydrogenase-like, C-terminal domain"/>
    <property type="match status" value="1"/>
</dbReference>
<feature type="chain" id="PRO_5032721129" evidence="2">
    <location>
        <begin position="21"/>
        <end position="359"/>
    </location>
</feature>
<evidence type="ECO:0000259" key="4">
    <source>
        <dbReference type="Pfam" id="PF22725"/>
    </source>
</evidence>
<feature type="domain" description="GFO/IDH/MocA-like oxidoreductase" evidence="4">
    <location>
        <begin position="154"/>
        <end position="281"/>
    </location>
</feature>
<dbReference type="InterPro" id="IPR036291">
    <property type="entry name" value="NAD(P)-bd_dom_sf"/>
</dbReference>
<evidence type="ECO:0000313" key="6">
    <source>
        <dbReference type="Proteomes" id="UP000557717"/>
    </source>
</evidence>
<dbReference type="EMBL" id="JACHFD010000023">
    <property type="protein sequence ID" value="MBB5353277.1"/>
    <property type="molecule type" value="Genomic_DNA"/>
</dbReference>
<evidence type="ECO:0000256" key="1">
    <source>
        <dbReference type="ARBA" id="ARBA00023002"/>
    </source>
</evidence>
<proteinExistence type="predicted"/>
<keyword evidence="2" id="KW-0732">Signal</keyword>
<protein>
    <submittedName>
        <fullName evidence="5">Putative dehydrogenase</fullName>
    </submittedName>
</protein>
<dbReference type="Gene3D" id="3.40.50.720">
    <property type="entry name" value="NAD(P)-binding Rossmann-like Domain"/>
    <property type="match status" value="1"/>
</dbReference>
<evidence type="ECO:0000313" key="5">
    <source>
        <dbReference type="EMBL" id="MBB5353277.1"/>
    </source>
</evidence>
<dbReference type="Pfam" id="PF01408">
    <property type="entry name" value="GFO_IDH_MocA"/>
    <property type="match status" value="1"/>
</dbReference>
<dbReference type="PANTHER" id="PTHR43818:SF11">
    <property type="entry name" value="BCDNA.GH03377"/>
    <property type="match status" value="1"/>
</dbReference>
<feature type="domain" description="Gfo/Idh/MocA-like oxidoreductase N-terminal" evidence="3">
    <location>
        <begin position="24"/>
        <end position="143"/>
    </location>
</feature>
<dbReference type="InterPro" id="IPR050463">
    <property type="entry name" value="Gfo/Idh/MocA_oxidrdct_glycsds"/>
</dbReference>
<comment type="caution">
    <text evidence="5">The sequence shown here is derived from an EMBL/GenBank/DDBJ whole genome shotgun (WGS) entry which is preliminary data.</text>
</comment>
<dbReference type="GO" id="GO:0016491">
    <property type="term" value="F:oxidoreductase activity"/>
    <property type="evidence" value="ECO:0007669"/>
    <property type="project" value="UniProtKB-KW"/>
</dbReference>
<feature type="signal peptide" evidence="2">
    <location>
        <begin position="1"/>
        <end position="20"/>
    </location>
</feature>
<dbReference type="Gene3D" id="3.30.360.10">
    <property type="entry name" value="Dihydrodipicolinate Reductase, domain 2"/>
    <property type="match status" value="1"/>
</dbReference>
<gene>
    <name evidence="5" type="ORF">HNR46_003532</name>
</gene>
<dbReference type="InterPro" id="IPR055170">
    <property type="entry name" value="GFO_IDH_MocA-like_dom"/>
</dbReference>
<dbReference type="PANTHER" id="PTHR43818">
    <property type="entry name" value="BCDNA.GH03377"/>
    <property type="match status" value="1"/>
</dbReference>
<dbReference type="Proteomes" id="UP000557717">
    <property type="component" value="Unassembled WGS sequence"/>
</dbReference>
<dbReference type="RefSeq" id="WP_184020995.1">
    <property type="nucleotide sequence ID" value="NZ_JACHFD010000023.1"/>
</dbReference>
<accession>A0A840V4S8</accession>